<gene>
    <name evidence="1" type="ORF">DPMN_148498</name>
</gene>
<dbReference type="Proteomes" id="UP000828390">
    <property type="component" value="Unassembled WGS sequence"/>
</dbReference>
<name>A0A9D4FBV2_DREPO</name>
<proteinExistence type="predicted"/>
<comment type="caution">
    <text evidence="1">The sequence shown here is derived from an EMBL/GenBank/DDBJ whole genome shotgun (WGS) entry which is preliminary data.</text>
</comment>
<protein>
    <submittedName>
        <fullName evidence="1">Uncharacterized protein</fullName>
    </submittedName>
</protein>
<dbReference type="AlphaFoldDB" id="A0A9D4FBV2"/>
<keyword evidence="2" id="KW-1185">Reference proteome</keyword>
<accession>A0A9D4FBV2</accession>
<evidence type="ECO:0000313" key="1">
    <source>
        <dbReference type="EMBL" id="KAH3794956.1"/>
    </source>
</evidence>
<reference evidence="1" key="1">
    <citation type="journal article" date="2019" name="bioRxiv">
        <title>The Genome of the Zebra Mussel, Dreissena polymorpha: A Resource for Invasive Species Research.</title>
        <authorList>
            <person name="McCartney M.A."/>
            <person name="Auch B."/>
            <person name="Kono T."/>
            <person name="Mallez S."/>
            <person name="Zhang Y."/>
            <person name="Obille A."/>
            <person name="Becker A."/>
            <person name="Abrahante J.E."/>
            <person name="Garbe J."/>
            <person name="Badalamenti J.P."/>
            <person name="Herman A."/>
            <person name="Mangelson H."/>
            <person name="Liachko I."/>
            <person name="Sullivan S."/>
            <person name="Sone E.D."/>
            <person name="Koren S."/>
            <person name="Silverstein K.A.T."/>
            <person name="Beckman K.B."/>
            <person name="Gohl D.M."/>
        </authorList>
    </citation>
    <scope>NUCLEOTIDE SEQUENCE</scope>
    <source>
        <strain evidence="1">Duluth1</strain>
        <tissue evidence="1">Whole animal</tissue>
    </source>
</reference>
<organism evidence="1 2">
    <name type="scientific">Dreissena polymorpha</name>
    <name type="common">Zebra mussel</name>
    <name type="synonym">Mytilus polymorpha</name>
    <dbReference type="NCBI Taxonomy" id="45954"/>
    <lineage>
        <taxon>Eukaryota</taxon>
        <taxon>Metazoa</taxon>
        <taxon>Spiralia</taxon>
        <taxon>Lophotrochozoa</taxon>
        <taxon>Mollusca</taxon>
        <taxon>Bivalvia</taxon>
        <taxon>Autobranchia</taxon>
        <taxon>Heteroconchia</taxon>
        <taxon>Euheterodonta</taxon>
        <taxon>Imparidentia</taxon>
        <taxon>Neoheterodontei</taxon>
        <taxon>Myida</taxon>
        <taxon>Dreissenoidea</taxon>
        <taxon>Dreissenidae</taxon>
        <taxon>Dreissena</taxon>
    </lineage>
</organism>
<sequence length="51" mass="5706">MVPVPLGSDFPWQPQALAKLSRLRTCSYLASIVSILLYGCETRTLHADTER</sequence>
<evidence type="ECO:0000313" key="2">
    <source>
        <dbReference type="Proteomes" id="UP000828390"/>
    </source>
</evidence>
<dbReference type="EMBL" id="JAIWYP010000007">
    <property type="protein sequence ID" value="KAH3794956.1"/>
    <property type="molecule type" value="Genomic_DNA"/>
</dbReference>
<reference evidence="1" key="2">
    <citation type="submission" date="2020-11" db="EMBL/GenBank/DDBJ databases">
        <authorList>
            <person name="McCartney M.A."/>
            <person name="Auch B."/>
            <person name="Kono T."/>
            <person name="Mallez S."/>
            <person name="Becker A."/>
            <person name="Gohl D.M."/>
            <person name="Silverstein K.A.T."/>
            <person name="Koren S."/>
            <person name="Bechman K.B."/>
            <person name="Herman A."/>
            <person name="Abrahante J.E."/>
            <person name="Garbe J."/>
        </authorList>
    </citation>
    <scope>NUCLEOTIDE SEQUENCE</scope>
    <source>
        <strain evidence="1">Duluth1</strain>
        <tissue evidence="1">Whole animal</tissue>
    </source>
</reference>